<evidence type="ECO:0000313" key="2">
    <source>
        <dbReference type="Proteomes" id="UP001548189"/>
    </source>
</evidence>
<gene>
    <name evidence="1" type="ORF">ABVT43_14875</name>
</gene>
<proteinExistence type="predicted"/>
<dbReference type="EMBL" id="JBEVCJ010000021">
    <property type="protein sequence ID" value="MET1256422.1"/>
    <property type="molecule type" value="Genomic_DNA"/>
</dbReference>
<sequence length="383" mass="43091">MKFKLIMFFVLMGISLSSKATNYLEYSTSLNTGSILHTIGSKYPEKNICYQNCQPPPPSRWRLPPLPPQPPLYVDTWYFFNDDSTVLIKYRVNVYQQYFQPINVTATANENYAIHDIRTIRQEYKNMVSSIQDWWLQYQNTTPSGLIARAQQMASAQSSTECGSGDERVDSVFDYFSKSATRSAIRNAVVNNALSRKKFFNSTFSSLKTTINVYGVSLSADWVVQGAGIELFFPDGKLDMRLKLSGHTYNAYVSLSTSIGPDGIILDEFFQNVGAADQNEFKVDVKPGLNFVNICAEEEFKDVLRAYNISFDYKFAENYPKTPSGNPIAGYTGFICNYSSGFGAPVIYRLETKAFYNPSTGKYVFVKVPNTIPVLPYQPPGCG</sequence>
<comment type="caution">
    <text evidence="1">The sequence shown here is derived from an EMBL/GenBank/DDBJ whole genome shotgun (WGS) entry which is preliminary data.</text>
</comment>
<accession>A0ABV2BWV2</accession>
<keyword evidence="2" id="KW-1185">Reference proteome</keyword>
<evidence type="ECO:0000313" key="1">
    <source>
        <dbReference type="EMBL" id="MET1256422.1"/>
    </source>
</evidence>
<organism evidence="1 2">
    <name type="scientific">Aliikangiella maris</name>
    <dbReference type="NCBI Taxonomy" id="3162458"/>
    <lineage>
        <taxon>Bacteria</taxon>
        <taxon>Pseudomonadati</taxon>
        <taxon>Pseudomonadota</taxon>
        <taxon>Gammaproteobacteria</taxon>
        <taxon>Oceanospirillales</taxon>
        <taxon>Pleioneaceae</taxon>
        <taxon>Aliikangiella</taxon>
    </lineage>
</organism>
<dbReference type="Proteomes" id="UP001548189">
    <property type="component" value="Unassembled WGS sequence"/>
</dbReference>
<reference evidence="1 2" key="1">
    <citation type="submission" date="2024-06" db="EMBL/GenBank/DDBJ databases">
        <authorList>
            <person name="Li F."/>
        </authorList>
    </citation>
    <scope>NUCLEOTIDE SEQUENCE [LARGE SCALE GENOMIC DNA]</scope>
    <source>
        <strain evidence="1 2">GXAS 311</strain>
    </source>
</reference>
<name>A0ABV2BWV2_9GAMM</name>
<protein>
    <submittedName>
        <fullName evidence="1">Uncharacterized protein</fullName>
    </submittedName>
</protein>